<feature type="compositionally biased region" description="Polar residues" evidence="1">
    <location>
        <begin position="532"/>
        <end position="541"/>
    </location>
</feature>
<evidence type="ECO:0000313" key="3">
    <source>
        <dbReference type="Proteomes" id="UP001314170"/>
    </source>
</evidence>
<dbReference type="AlphaFoldDB" id="A0AAV1QPA1"/>
<proteinExistence type="predicted"/>
<organism evidence="2 3">
    <name type="scientific">Dovyalis caffra</name>
    <dbReference type="NCBI Taxonomy" id="77055"/>
    <lineage>
        <taxon>Eukaryota</taxon>
        <taxon>Viridiplantae</taxon>
        <taxon>Streptophyta</taxon>
        <taxon>Embryophyta</taxon>
        <taxon>Tracheophyta</taxon>
        <taxon>Spermatophyta</taxon>
        <taxon>Magnoliopsida</taxon>
        <taxon>eudicotyledons</taxon>
        <taxon>Gunneridae</taxon>
        <taxon>Pentapetalae</taxon>
        <taxon>rosids</taxon>
        <taxon>fabids</taxon>
        <taxon>Malpighiales</taxon>
        <taxon>Salicaceae</taxon>
        <taxon>Flacourtieae</taxon>
        <taxon>Dovyalis</taxon>
    </lineage>
</organism>
<protein>
    <submittedName>
        <fullName evidence="2">Uncharacterized protein</fullName>
    </submittedName>
</protein>
<feature type="compositionally biased region" description="Basic and acidic residues" evidence="1">
    <location>
        <begin position="461"/>
        <end position="471"/>
    </location>
</feature>
<dbReference type="PANTHER" id="PTHR36071:SF1">
    <property type="entry name" value="DNA DOUBLE-STRAND BREAK REPAIR PROTEIN"/>
    <property type="match status" value="1"/>
</dbReference>
<evidence type="ECO:0000256" key="1">
    <source>
        <dbReference type="SAM" id="MobiDB-lite"/>
    </source>
</evidence>
<accession>A0AAV1QPA1</accession>
<gene>
    <name evidence="2" type="ORF">DCAF_LOCUS281</name>
</gene>
<reference evidence="2 3" key="1">
    <citation type="submission" date="2024-01" db="EMBL/GenBank/DDBJ databases">
        <authorList>
            <person name="Waweru B."/>
        </authorList>
    </citation>
    <scope>NUCLEOTIDE SEQUENCE [LARGE SCALE GENOMIC DNA]</scope>
</reference>
<feature type="region of interest" description="Disordered" evidence="1">
    <location>
        <begin position="458"/>
        <end position="512"/>
    </location>
</feature>
<dbReference type="Proteomes" id="UP001314170">
    <property type="component" value="Unassembled WGS sequence"/>
</dbReference>
<dbReference type="PANTHER" id="PTHR36071">
    <property type="entry name" value="DNA DOUBLE-STRAND BREAK REPAIR PROTEIN"/>
    <property type="match status" value="1"/>
</dbReference>
<evidence type="ECO:0000313" key="2">
    <source>
        <dbReference type="EMBL" id="CAK7322670.1"/>
    </source>
</evidence>
<feature type="compositionally biased region" description="Polar residues" evidence="1">
    <location>
        <begin position="499"/>
        <end position="509"/>
    </location>
</feature>
<keyword evidence="3" id="KW-1185">Reference proteome</keyword>
<comment type="caution">
    <text evidence="2">The sequence shown here is derived from an EMBL/GenBank/DDBJ whole genome shotgun (WGS) entry which is preliminary data.</text>
</comment>
<sequence length="665" mass="75302">MNCRERRRRSRKMRWATFMIDYSEFLGLDFEGGSHSQAGKGKKFYWFCGTHLSAEFERPYDRVLSGCGGFHSCGCGCGIFYENVKEYVQEAYGARNAEREDHNFQDSKQLFDRTKMKRMLLSRLDALNNKGLYLIAMLLAGGSVKFKTTCKKMKEAIKQAGFLRDQSCNHDQTEILMLLDQLINSPQYFRENCLMLLNPTFQSHHSAALQVLDGLEDLPTEALLAMRRKLSNTPASIPYIQKKKYNRSRDRLIDYVRKTSEKMLSELGRGDELQAPLAKSLAMAGLSLKLTTGSLNSSVADFNQFSPEIKALQDEISKAIRLLGMKKLKIPEVHTLQLLLDPKADVPKGSLRTAMTKLLTEYLFECSEFHIIPKPLTEALAIINRSSCQTRIGFYPKEQIEEEVECILGLSSEIKQMVWDVFPEHEFDKDFTDAYVEELEESDSGDDDDYVSDHLTVAGGDDDHQHMELRKPQSGKSYSIGLNYPEESCGEYIPMDSSPPISNPETSCDPTLFHETRYRNGMHNVDGFSLHHSPNGSTNSHSTRRRNEPERDTASDPGNSLEVLPSTFYMKGAKFMPNQQNISGNLYLGIQEVCDETSVVAYNLIGYIMEGLAWKEGLGLRTADISYLRGDKSSKENQDIAQVFEELLPSLPKRYVASSLNCAEQ</sequence>
<name>A0AAV1QPA1_9ROSI</name>
<feature type="region of interest" description="Disordered" evidence="1">
    <location>
        <begin position="524"/>
        <end position="562"/>
    </location>
</feature>
<dbReference type="EMBL" id="CAWUPB010000027">
    <property type="protein sequence ID" value="CAK7322670.1"/>
    <property type="molecule type" value="Genomic_DNA"/>
</dbReference>
<feature type="compositionally biased region" description="Basic and acidic residues" evidence="1">
    <location>
        <begin position="545"/>
        <end position="554"/>
    </location>
</feature>